<accession>A0A0R3MP67</accession>
<protein>
    <recommendedName>
        <fullName evidence="2">DUF6538 domain-containing protein</fullName>
    </recommendedName>
</protein>
<dbReference type="Pfam" id="PF20172">
    <property type="entry name" value="DUF6538"/>
    <property type="match status" value="1"/>
</dbReference>
<evidence type="ECO:0000313" key="3">
    <source>
        <dbReference type="EMBL" id="KRR21943.1"/>
    </source>
</evidence>
<dbReference type="InterPro" id="IPR046668">
    <property type="entry name" value="DUF6538"/>
</dbReference>
<sequence>MVRQEQQDRFLLLRAGVYYYWRRVPKAVEHLDDRAPVIRISLKTDDLAKARAQRDILEGADSVLWGAMLSEGSATEQALAAYQVSRARAEALGFAYKPAGEVAQLPLEELLRRISSISDPRTPVAVETAVLGGVEQPKVKVSEAFTIYCDEIAAAEIAGKSEEQKKSWKKVKGYAIEAFKKVVGEDLAMVDITRDHAKTFHAHWRKQIVPTDGGKKKSASLGKRRMGDMSILYKRYFAHIGDDTRANPFDGLTFNQKFKKRRIPFPIEWVRDVILSPGKLAGLNEEARDIVFISIETGARPIELRYLRADKIKLRDKVPHIIVEPSFDADEPYEVKTVSSVRRIPLVGVALAAMKKHPDGFPRYREDGNSLSATVNKFLRENNLSPTKKETLYSFRHTFEDRMKEGRIDDELRKILMGHAIDREMYGSGGSLKLYRDELLKIVYPFDKSIV</sequence>
<organism evidence="3 4">
    <name type="scientific">Bradyrhizobium retamae</name>
    <dbReference type="NCBI Taxonomy" id="1300035"/>
    <lineage>
        <taxon>Bacteria</taxon>
        <taxon>Pseudomonadati</taxon>
        <taxon>Pseudomonadota</taxon>
        <taxon>Alphaproteobacteria</taxon>
        <taxon>Hyphomicrobiales</taxon>
        <taxon>Nitrobacteraceae</taxon>
        <taxon>Bradyrhizobium</taxon>
    </lineage>
</organism>
<reference evidence="3 4" key="1">
    <citation type="submission" date="2014-03" db="EMBL/GenBank/DDBJ databases">
        <title>Bradyrhizobium valentinum sp. nov., isolated from effective nodules of Lupinus mariae-josephae, a lupine endemic of basic-lime soils in Eastern Spain.</title>
        <authorList>
            <person name="Duran D."/>
            <person name="Rey L."/>
            <person name="Navarro A."/>
            <person name="Busquets A."/>
            <person name="Imperial J."/>
            <person name="Ruiz-Argueso T."/>
        </authorList>
    </citation>
    <scope>NUCLEOTIDE SEQUENCE [LARGE SCALE GENOMIC DNA]</scope>
    <source>
        <strain evidence="3 4">Ro19</strain>
    </source>
</reference>
<dbReference type="Proteomes" id="UP000052023">
    <property type="component" value="Unassembled WGS sequence"/>
</dbReference>
<evidence type="ECO:0000259" key="2">
    <source>
        <dbReference type="Pfam" id="PF20172"/>
    </source>
</evidence>
<gene>
    <name evidence="3" type="ORF">CQ13_06260</name>
</gene>
<dbReference type="InterPro" id="IPR013762">
    <property type="entry name" value="Integrase-like_cat_sf"/>
</dbReference>
<dbReference type="SUPFAM" id="SSF56349">
    <property type="entry name" value="DNA breaking-rejoining enzymes"/>
    <property type="match status" value="1"/>
</dbReference>
<dbReference type="OrthoDB" id="9784724at2"/>
<dbReference type="EMBL" id="LLYA01000170">
    <property type="protein sequence ID" value="KRR21943.1"/>
    <property type="molecule type" value="Genomic_DNA"/>
</dbReference>
<dbReference type="AlphaFoldDB" id="A0A0R3MP67"/>
<feature type="domain" description="DUF6538" evidence="2">
    <location>
        <begin position="11"/>
        <end position="58"/>
    </location>
</feature>
<name>A0A0R3MP67_9BRAD</name>
<dbReference type="GO" id="GO:0006310">
    <property type="term" value="P:DNA recombination"/>
    <property type="evidence" value="ECO:0007669"/>
    <property type="project" value="UniProtKB-KW"/>
</dbReference>
<comment type="caution">
    <text evidence="3">The sequence shown here is derived from an EMBL/GenBank/DDBJ whole genome shotgun (WGS) entry which is preliminary data.</text>
</comment>
<dbReference type="InterPro" id="IPR011010">
    <property type="entry name" value="DNA_brk_join_enz"/>
</dbReference>
<dbReference type="GO" id="GO:0003677">
    <property type="term" value="F:DNA binding"/>
    <property type="evidence" value="ECO:0007669"/>
    <property type="project" value="InterPro"/>
</dbReference>
<evidence type="ECO:0000256" key="1">
    <source>
        <dbReference type="ARBA" id="ARBA00023172"/>
    </source>
</evidence>
<keyword evidence="4" id="KW-1185">Reference proteome</keyword>
<proteinExistence type="predicted"/>
<dbReference type="GO" id="GO:0015074">
    <property type="term" value="P:DNA integration"/>
    <property type="evidence" value="ECO:0007669"/>
    <property type="project" value="InterPro"/>
</dbReference>
<keyword evidence="1" id="KW-0233">DNA recombination</keyword>
<dbReference type="Gene3D" id="1.10.443.10">
    <property type="entry name" value="Intergrase catalytic core"/>
    <property type="match status" value="1"/>
</dbReference>
<evidence type="ECO:0000313" key="4">
    <source>
        <dbReference type="Proteomes" id="UP000052023"/>
    </source>
</evidence>